<evidence type="ECO:0000256" key="4">
    <source>
        <dbReference type="ARBA" id="ARBA00023136"/>
    </source>
</evidence>
<evidence type="ECO:0000256" key="5">
    <source>
        <dbReference type="SAM" id="Phobius"/>
    </source>
</evidence>
<organism evidence="6 7">
    <name type="scientific">Paenibacillus campinasensis</name>
    <dbReference type="NCBI Taxonomy" id="66347"/>
    <lineage>
        <taxon>Bacteria</taxon>
        <taxon>Bacillati</taxon>
        <taxon>Bacillota</taxon>
        <taxon>Bacilli</taxon>
        <taxon>Bacillales</taxon>
        <taxon>Paenibacillaceae</taxon>
        <taxon>Paenibacillus</taxon>
    </lineage>
</organism>
<dbReference type="InterPro" id="IPR003339">
    <property type="entry name" value="ABC/ECF_trnsptr_transmembrane"/>
</dbReference>
<sequence>MQQRMIFGRYIEGNSWVHGLDPRAKTVAMLLFMTAVFMVNNYAGVLALLLFTLAVMKGSGIPLRYFIRAVKPLMFLLVFIFLFHLFYGAGGTQLLDVGAFKLYAGGLEKGVVSASRMLLFVMFAALLTFTTVPDRLAEGLGFLLRPLKAIRVPTDRLVLMLSISLRFIPTIFEEAERLWKSQVSRGLSFQGRPLSEKARLAIALLVPVTAGAFRRALGLADSMEARGYRLGAERTLLRALSWSRTDTLFIGSFLLPIAALGLLKLAAPGVLQAVVDACRVA</sequence>
<dbReference type="EMBL" id="WOAA01000002">
    <property type="protein sequence ID" value="MUG65190.1"/>
    <property type="molecule type" value="Genomic_DNA"/>
</dbReference>
<comment type="caution">
    <text evidence="6">The sequence shown here is derived from an EMBL/GenBank/DDBJ whole genome shotgun (WGS) entry which is preliminary data.</text>
</comment>
<protein>
    <submittedName>
        <fullName evidence="6">Energy-coupling factor transporter transmembrane protein EcfT</fullName>
    </submittedName>
</protein>
<gene>
    <name evidence="6" type="ORF">GNP94_04115</name>
</gene>
<feature type="transmembrane region" description="Helical" evidence="5">
    <location>
        <begin position="27"/>
        <end position="51"/>
    </location>
</feature>
<evidence type="ECO:0000256" key="2">
    <source>
        <dbReference type="ARBA" id="ARBA00022692"/>
    </source>
</evidence>
<accession>A0ABW9SW20</accession>
<comment type="subcellular location">
    <subcellularLocation>
        <location evidence="1">Membrane</location>
        <topology evidence="1">Multi-pass membrane protein</topology>
    </subcellularLocation>
</comment>
<feature type="transmembrane region" description="Helical" evidence="5">
    <location>
        <begin position="110"/>
        <end position="132"/>
    </location>
</feature>
<keyword evidence="7" id="KW-1185">Reference proteome</keyword>
<keyword evidence="3 5" id="KW-1133">Transmembrane helix</keyword>
<evidence type="ECO:0000256" key="1">
    <source>
        <dbReference type="ARBA" id="ARBA00004141"/>
    </source>
</evidence>
<feature type="transmembrane region" description="Helical" evidence="5">
    <location>
        <begin position="248"/>
        <end position="267"/>
    </location>
</feature>
<evidence type="ECO:0000313" key="7">
    <source>
        <dbReference type="Proteomes" id="UP000435177"/>
    </source>
</evidence>
<feature type="transmembrane region" description="Helical" evidence="5">
    <location>
        <begin position="72"/>
        <end position="90"/>
    </location>
</feature>
<proteinExistence type="predicted"/>
<dbReference type="PANTHER" id="PTHR33514">
    <property type="entry name" value="PROTEIN ABCI12, CHLOROPLASTIC"/>
    <property type="match status" value="1"/>
</dbReference>
<dbReference type="RefSeq" id="WP_155617526.1">
    <property type="nucleotide sequence ID" value="NZ_WOAA01000002.1"/>
</dbReference>
<keyword evidence="4 5" id="KW-0472">Membrane</keyword>
<keyword evidence="2 5" id="KW-0812">Transmembrane</keyword>
<dbReference type="Proteomes" id="UP000435177">
    <property type="component" value="Unassembled WGS sequence"/>
</dbReference>
<evidence type="ECO:0000256" key="3">
    <source>
        <dbReference type="ARBA" id="ARBA00022989"/>
    </source>
</evidence>
<dbReference type="Pfam" id="PF02361">
    <property type="entry name" value="CbiQ"/>
    <property type="match status" value="1"/>
</dbReference>
<dbReference type="CDD" id="cd16914">
    <property type="entry name" value="EcfT"/>
    <property type="match status" value="1"/>
</dbReference>
<evidence type="ECO:0000313" key="6">
    <source>
        <dbReference type="EMBL" id="MUG65190.1"/>
    </source>
</evidence>
<name>A0ABW9SW20_9BACL</name>
<reference evidence="6 7" key="1">
    <citation type="submission" date="2019-11" db="EMBL/GenBank/DDBJ databases">
        <title>Draft genome sequences of five Paenibacillus species of dairy origin.</title>
        <authorList>
            <person name="Olajide A.M."/>
            <person name="Chen S."/>
            <person name="Lapointe G."/>
        </authorList>
    </citation>
    <scope>NUCLEOTIDE SEQUENCE [LARGE SCALE GENOMIC DNA]</scope>
    <source>
        <strain evidence="6 7">3CS1</strain>
    </source>
</reference>
<dbReference type="PANTHER" id="PTHR33514:SF13">
    <property type="entry name" value="PROTEIN ABCI12, CHLOROPLASTIC"/>
    <property type="match status" value="1"/>
</dbReference>